<proteinExistence type="predicted"/>
<protein>
    <submittedName>
        <fullName evidence="1">Uncharacterized protein</fullName>
    </submittedName>
</protein>
<dbReference type="Gene3D" id="3.40.47.10">
    <property type="match status" value="1"/>
</dbReference>
<organism evidence="1">
    <name type="scientific">Amphimedon queenslandica</name>
    <name type="common">Sponge</name>
    <dbReference type="NCBI Taxonomy" id="400682"/>
    <lineage>
        <taxon>Eukaryota</taxon>
        <taxon>Metazoa</taxon>
        <taxon>Porifera</taxon>
        <taxon>Demospongiae</taxon>
        <taxon>Heteroscleromorpha</taxon>
        <taxon>Haplosclerida</taxon>
        <taxon>Niphatidae</taxon>
        <taxon>Amphimedon</taxon>
    </lineage>
</organism>
<evidence type="ECO:0000313" key="1">
    <source>
        <dbReference type="EnsemblMetazoa" id="Aqu2.1.28966_001"/>
    </source>
</evidence>
<dbReference type="OrthoDB" id="511599at2759"/>
<sequence>MFGYLKLLWNSKAKEGAIENMIENGTKPREFVENPIERPTGTGKTYVIREADCQNPKGSLYFEISGVEIFPEQLAKAACHNCEAFIKLVGTAKKCKCWVYSYRIRCLEGYVMHLVHSTSSKTRVKVMEELELPEDKAVDYLRDKGLPTLLLLIKDGLVLGIKQLRMNLKNVLWDVYNQFHMGMCAKDTAEKYEISGLKQDKYTMRP</sequence>
<dbReference type="GO" id="GO:0016746">
    <property type="term" value="F:acyltransferase activity"/>
    <property type="evidence" value="ECO:0007669"/>
    <property type="project" value="InterPro"/>
</dbReference>
<name>A0A1X7UMT4_AMPQE</name>
<dbReference type="InParanoid" id="A0A1X7UMT4"/>
<dbReference type="AlphaFoldDB" id="A0A1X7UMT4"/>
<dbReference type="EnsemblMetazoa" id="Aqu2.1.28966_001">
    <property type="protein sequence ID" value="Aqu2.1.28966_001"/>
    <property type="gene ID" value="Aqu2.1.28966"/>
</dbReference>
<dbReference type="InterPro" id="IPR016039">
    <property type="entry name" value="Thiolase-like"/>
</dbReference>
<reference evidence="1" key="1">
    <citation type="submission" date="2017-05" db="UniProtKB">
        <authorList>
            <consortium name="EnsemblMetazoa"/>
        </authorList>
    </citation>
    <scope>IDENTIFICATION</scope>
</reference>
<accession>A0A1X7UMT4</accession>
<dbReference type="STRING" id="400682.A0A1X7UMT4"/>